<evidence type="ECO:0000256" key="1">
    <source>
        <dbReference type="ARBA" id="ARBA00022801"/>
    </source>
</evidence>
<gene>
    <name evidence="3" type="ORF">MetfoDRAFT_0519</name>
</gene>
<dbReference type="EMBL" id="AGJL01000009">
    <property type="protein sequence ID" value="EHP88299.1"/>
    <property type="molecule type" value="Genomic_DNA"/>
</dbReference>
<dbReference type="InterPro" id="IPR000330">
    <property type="entry name" value="SNF2_N"/>
</dbReference>
<evidence type="ECO:0000313" key="3">
    <source>
        <dbReference type="EMBL" id="EHP88299.1"/>
    </source>
</evidence>
<accession>H1KXJ6</accession>
<dbReference type="InterPro" id="IPR027417">
    <property type="entry name" value="P-loop_NTPase"/>
</dbReference>
<reference evidence="3 4" key="1">
    <citation type="submission" date="2011-09" db="EMBL/GenBank/DDBJ databases">
        <title>The draft genome of Methanotorris formicicus Mc-S-70.</title>
        <authorList>
            <consortium name="US DOE Joint Genome Institute (JGI-PGF)"/>
            <person name="Lucas S."/>
            <person name="Han J."/>
            <person name="Lapidus A."/>
            <person name="Cheng J.-F."/>
            <person name="Goodwin L."/>
            <person name="Pitluck S."/>
            <person name="Peters L."/>
            <person name="Land M.L."/>
            <person name="Hauser L."/>
            <person name="Sieprawska-Lupa M."/>
            <person name="Takai K."/>
            <person name="Miyazaki J."/>
            <person name="Whitman W."/>
            <person name="Woyke T.J."/>
        </authorList>
    </citation>
    <scope>NUCLEOTIDE SEQUENCE [LARGE SCALE GENOMIC DNA]</scope>
    <source>
        <strain evidence="3 4">Mc-S-70</strain>
    </source>
</reference>
<dbReference type="GO" id="GO:0016787">
    <property type="term" value="F:hydrolase activity"/>
    <property type="evidence" value="ECO:0007669"/>
    <property type="project" value="UniProtKB-KW"/>
</dbReference>
<dbReference type="STRING" id="647171.MetfoDRAFT_0519"/>
<dbReference type="SUPFAM" id="SSF52540">
    <property type="entry name" value="P-loop containing nucleoside triphosphate hydrolases"/>
    <property type="match status" value="1"/>
</dbReference>
<feature type="domain" description="SNF2 N-terminal" evidence="2">
    <location>
        <begin position="56"/>
        <end position="104"/>
    </location>
</feature>
<dbReference type="Proteomes" id="UP000003706">
    <property type="component" value="Unassembled WGS sequence"/>
</dbReference>
<dbReference type="RefSeq" id="WP_007043963.1">
    <property type="nucleotide sequence ID" value="NZ_AGJL01000009.1"/>
</dbReference>
<dbReference type="PANTHER" id="PTHR45766">
    <property type="entry name" value="DNA ANNEALING HELICASE AND ENDONUCLEASE ZRANB3 FAMILY MEMBER"/>
    <property type="match status" value="1"/>
</dbReference>
<dbReference type="Pfam" id="PF00176">
    <property type="entry name" value="SNF2-rel_dom"/>
    <property type="match status" value="1"/>
</dbReference>
<dbReference type="InterPro" id="IPR038718">
    <property type="entry name" value="SNF2-like_sf"/>
</dbReference>
<sequence>MHDKIKNYLTKKIFLHNPLLFFYALNHPASKKKIKPFIHQIHLLHNSMLLRPVRFLIADEIGLGKTIESLAITRYLELKHGIRRVLVLTPKILREQWESEIGRVGGVPRIIKDGNDVAILKIIYNITILRSIL</sequence>
<evidence type="ECO:0000259" key="2">
    <source>
        <dbReference type="Pfam" id="PF00176"/>
    </source>
</evidence>
<proteinExistence type="predicted"/>
<organism evidence="3 4">
    <name type="scientific">Methanotorris formicicus Mc-S-70</name>
    <dbReference type="NCBI Taxonomy" id="647171"/>
    <lineage>
        <taxon>Archaea</taxon>
        <taxon>Methanobacteriati</taxon>
        <taxon>Methanobacteriota</taxon>
        <taxon>Methanomada group</taxon>
        <taxon>Methanococci</taxon>
        <taxon>Methanococcales</taxon>
        <taxon>Methanocaldococcaceae</taxon>
        <taxon>Methanotorris</taxon>
    </lineage>
</organism>
<comment type="caution">
    <text evidence="3">The sequence shown here is derived from an EMBL/GenBank/DDBJ whole genome shotgun (WGS) entry which is preliminary data.</text>
</comment>
<protein>
    <submittedName>
        <fullName evidence="3">SNF2-related protein</fullName>
    </submittedName>
</protein>
<keyword evidence="4" id="KW-1185">Reference proteome</keyword>
<evidence type="ECO:0000313" key="4">
    <source>
        <dbReference type="Proteomes" id="UP000003706"/>
    </source>
</evidence>
<dbReference type="GO" id="GO:0005524">
    <property type="term" value="F:ATP binding"/>
    <property type="evidence" value="ECO:0007669"/>
    <property type="project" value="InterPro"/>
</dbReference>
<dbReference type="PATRIC" id="fig|647171.4.peg.513"/>
<name>H1KXJ6_9EURY</name>
<dbReference type="Gene3D" id="3.40.50.10810">
    <property type="entry name" value="Tandem AAA-ATPase domain"/>
    <property type="match status" value="1"/>
</dbReference>
<dbReference type="PANTHER" id="PTHR45766:SF6">
    <property type="entry name" value="SWI_SNF-RELATED MATRIX-ASSOCIATED ACTIN-DEPENDENT REGULATOR OF CHROMATIN SUBFAMILY A-LIKE PROTEIN 1"/>
    <property type="match status" value="1"/>
</dbReference>
<keyword evidence="1" id="KW-0378">Hydrolase</keyword>
<dbReference type="AlphaFoldDB" id="H1KXJ6"/>